<accession>A0A846X2W9</accession>
<keyword evidence="1" id="KW-1133">Transmembrane helix</keyword>
<keyword evidence="1" id="KW-0472">Membrane</keyword>
<feature type="transmembrane region" description="Helical" evidence="1">
    <location>
        <begin position="202"/>
        <end position="229"/>
    </location>
</feature>
<evidence type="ECO:0000313" key="2">
    <source>
        <dbReference type="EMBL" id="NKY19503.1"/>
    </source>
</evidence>
<evidence type="ECO:0000313" key="3">
    <source>
        <dbReference type="Proteomes" id="UP000582646"/>
    </source>
</evidence>
<dbReference type="EMBL" id="JAAXOQ010000018">
    <property type="protein sequence ID" value="NKY19503.1"/>
    <property type="molecule type" value="Genomic_DNA"/>
</dbReference>
<proteinExistence type="predicted"/>
<organism evidence="2 3">
    <name type="scientific">Tsukamurella spumae</name>
    <dbReference type="NCBI Taxonomy" id="44753"/>
    <lineage>
        <taxon>Bacteria</taxon>
        <taxon>Bacillati</taxon>
        <taxon>Actinomycetota</taxon>
        <taxon>Actinomycetes</taxon>
        <taxon>Mycobacteriales</taxon>
        <taxon>Tsukamurellaceae</taxon>
        <taxon>Tsukamurella</taxon>
    </lineage>
</organism>
<dbReference type="Proteomes" id="UP000582646">
    <property type="component" value="Unassembled WGS sequence"/>
</dbReference>
<sequence>MMVIAAALWIAAALRLNRWLQNPRVTPAVGAVIVLAALAALTTSNTRLFGGIGLDIKAVSAVQQLLLLAACVGAEVVLAGIAEPARLARRFPRLIWRASFVGAAVVVLFVVGPAVPVGMSIYDFAAQYAGNQYIGTAFLLVQIYSGVACARVAYFALKLINDERLRIPMVLLAAGAAVFTLYAIARSAILVASLAFDFEPHLRIVFTAMSSVAAVGAGLLIAAFCWVPVARTLRDGQRLSRQAPIYCQVTKFDPSLRADWRIGGFSLSRRADAHATVILDFLTLLLPQSVPDSPWESDSSAIASWLALPSDAATRPEVHLGMLAVPDGRRPAEWLDEVLRRLPGRRSPLLDDLL</sequence>
<feature type="transmembrane region" description="Helical" evidence="1">
    <location>
        <begin position="134"/>
        <end position="157"/>
    </location>
</feature>
<feature type="transmembrane region" description="Helical" evidence="1">
    <location>
        <begin position="169"/>
        <end position="196"/>
    </location>
</feature>
<feature type="transmembrane region" description="Helical" evidence="1">
    <location>
        <begin position="25"/>
        <end position="42"/>
    </location>
</feature>
<protein>
    <submittedName>
        <fullName evidence="2">Uncharacterized protein</fullName>
    </submittedName>
</protein>
<reference evidence="2 3" key="1">
    <citation type="submission" date="2020-04" db="EMBL/GenBank/DDBJ databases">
        <title>MicrobeNet Type strains.</title>
        <authorList>
            <person name="Nicholson A.C."/>
        </authorList>
    </citation>
    <scope>NUCLEOTIDE SEQUENCE [LARGE SCALE GENOMIC DNA]</scope>
    <source>
        <strain evidence="2 3">DSM 44113</strain>
    </source>
</reference>
<dbReference type="RefSeq" id="WP_168546498.1">
    <property type="nucleotide sequence ID" value="NZ_BAAAKS010000074.1"/>
</dbReference>
<name>A0A846X2W9_9ACTN</name>
<gene>
    <name evidence="2" type="ORF">HF999_14140</name>
</gene>
<comment type="caution">
    <text evidence="2">The sequence shown here is derived from an EMBL/GenBank/DDBJ whole genome shotgun (WGS) entry which is preliminary data.</text>
</comment>
<dbReference type="AlphaFoldDB" id="A0A846X2W9"/>
<feature type="transmembrane region" description="Helical" evidence="1">
    <location>
        <begin position="94"/>
        <end position="114"/>
    </location>
</feature>
<keyword evidence="3" id="KW-1185">Reference proteome</keyword>
<evidence type="ECO:0000256" key="1">
    <source>
        <dbReference type="SAM" id="Phobius"/>
    </source>
</evidence>
<keyword evidence="1" id="KW-0812">Transmembrane</keyword>